<dbReference type="SMART" id="SM00062">
    <property type="entry name" value="PBPb"/>
    <property type="match status" value="1"/>
</dbReference>
<keyword evidence="1" id="KW-0732">Signal</keyword>
<dbReference type="Pfam" id="PF00497">
    <property type="entry name" value="SBP_bac_3"/>
    <property type="match status" value="1"/>
</dbReference>
<proteinExistence type="predicted"/>
<dbReference type="SUPFAM" id="SSF53850">
    <property type="entry name" value="Periplasmic binding protein-like II"/>
    <property type="match status" value="1"/>
</dbReference>
<evidence type="ECO:0000259" key="2">
    <source>
        <dbReference type="SMART" id="SM00062"/>
    </source>
</evidence>
<dbReference type="PANTHER" id="PTHR35936:SF19">
    <property type="entry name" value="AMINO-ACID-BINDING PROTEIN YXEM-RELATED"/>
    <property type="match status" value="1"/>
</dbReference>
<evidence type="ECO:0000256" key="1">
    <source>
        <dbReference type="ARBA" id="ARBA00022729"/>
    </source>
</evidence>
<comment type="caution">
    <text evidence="3">The sequence shown here is derived from an EMBL/GenBank/DDBJ whole genome shotgun (WGS) entry which is preliminary data.</text>
</comment>
<evidence type="ECO:0000313" key="4">
    <source>
        <dbReference type="Proteomes" id="UP000440498"/>
    </source>
</evidence>
<name>A0A6A7MX86_9BURK</name>
<dbReference type="RefSeq" id="WP_328595716.1">
    <property type="nucleotide sequence ID" value="NZ_WHUG01000002.1"/>
</dbReference>
<evidence type="ECO:0000313" key="3">
    <source>
        <dbReference type="EMBL" id="MQA37367.1"/>
    </source>
</evidence>
<dbReference type="PANTHER" id="PTHR35936">
    <property type="entry name" value="MEMBRANE-BOUND LYTIC MUREIN TRANSGLYCOSYLASE F"/>
    <property type="match status" value="1"/>
</dbReference>
<gene>
    <name evidence="3" type="ORF">GEV02_04335</name>
</gene>
<dbReference type="Gene3D" id="3.40.190.10">
    <property type="entry name" value="Periplasmic binding protein-like II"/>
    <property type="match status" value="2"/>
</dbReference>
<protein>
    <submittedName>
        <fullName evidence="3">Transporter substrate-binding domain-containing protein</fullName>
    </submittedName>
</protein>
<dbReference type="AlphaFoldDB" id="A0A6A7MX86"/>
<feature type="domain" description="Solute-binding protein family 3/N-terminal" evidence="2">
    <location>
        <begin position="28"/>
        <end position="258"/>
    </location>
</feature>
<sequence length="266" mass="29767">MLSRLILCCTLLGAAGLGGAEPRSGCKQLRVAFYEDGALFYHAADGGWTGIDKDVVDELARRLGCTIEASVDSRVRIWAGLGSGNIDMSVSALLLPEREKIGRFVPYMTGRNFVLLHKELNGRLHSMASFLADPQYKIAVVKSYKHGRAYEDWLSKLRAQGRVFETPDHLAMMRLFKLGRVDAVMATPTTWYPLVKQEQLAGTYSVMDWAPRENMVSGLIVSRQNIDAATVARFSHAIRAMREDGTLRRIFERHTDAERAAQMINF</sequence>
<dbReference type="EMBL" id="WHUG01000002">
    <property type="protein sequence ID" value="MQA37367.1"/>
    <property type="molecule type" value="Genomic_DNA"/>
</dbReference>
<reference evidence="3 4" key="1">
    <citation type="submission" date="2019-10" db="EMBL/GenBank/DDBJ databases">
        <title>Two novel species isolated from a subtropical stream in China.</title>
        <authorList>
            <person name="Lu H."/>
        </authorList>
    </citation>
    <scope>NUCLEOTIDE SEQUENCE [LARGE SCALE GENOMIC DNA]</scope>
    <source>
        <strain evidence="3 4">FT29W</strain>
    </source>
</reference>
<dbReference type="Proteomes" id="UP000440498">
    <property type="component" value="Unassembled WGS sequence"/>
</dbReference>
<organism evidence="3 4">
    <name type="scientific">Rugamonas aquatica</name>
    <dbReference type="NCBI Taxonomy" id="2743357"/>
    <lineage>
        <taxon>Bacteria</taxon>
        <taxon>Pseudomonadati</taxon>
        <taxon>Pseudomonadota</taxon>
        <taxon>Betaproteobacteria</taxon>
        <taxon>Burkholderiales</taxon>
        <taxon>Oxalobacteraceae</taxon>
        <taxon>Telluria group</taxon>
        <taxon>Rugamonas</taxon>
    </lineage>
</organism>
<keyword evidence="4" id="KW-1185">Reference proteome</keyword>
<dbReference type="InterPro" id="IPR001638">
    <property type="entry name" value="Solute-binding_3/MltF_N"/>
</dbReference>
<accession>A0A6A7MX86</accession>